<evidence type="ECO:0000259" key="2">
    <source>
        <dbReference type="PROSITE" id="PS50089"/>
    </source>
</evidence>
<keyword evidence="1" id="KW-0863">Zinc-finger</keyword>
<dbReference type="Gene3D" id="3.30.40.10">
    <property type="entry name" value="Zinc/RING finger domain, C3HC4 (zinc finger)"/>
    <property type="match status" value="1"/>
</dbReference>
<keyword evidence="1" id="KW-0479">Metal-binding</keyword>
<proteinExistence type="predicted"/>
<dbReference type="Gene3D" id="3.30.710.10">
    <property type="entry name" value="Potassium Channel Kv1.1, Chain A"/>
    <property type="match status" value="1"/>
</dbReference>
<dbReference type="PANTHER" id="PTHR21540:SF0">
    <property type="entry name" value="PHD FAMILY PROTEIN"/>
    <property type="match status" value="1"/>
</dbReference>
<dbReference type="Proteomes" id="UP000800039">
    <property type="component" value="Unassembled WGS sequence"/>
</dbReference>
<protein>
    <recommendedName>
        <fullName evidence="2">RING-type domain-containing protein</fullName>
    </recommendedName>
</protein>
<dbReference type="RefSeq" id="XP_040786265.1">
    <property type="nucleotide sequence ID" value="XM_040929261.1"/>
</dbReference>
<dbReference type="PROSITE" id="PS50089">
    <property type="entry name" value="ZF_RING_2"/>
    <property type="match status" value="1"/>
</dbReference>
<dbReference type="GO" id="GO:0061630">
    <property type="term" value="F:ubiquitin protein ligase activity"/>
    <property type="evidence" value="ECO:0007669"/>
    <property type="project" value="InterPro"/>
</dbReference>
<keyword evidence="1" id="KW-0862">Zinc</keyword>
<evidence type="ECO:0000313" key="4">
    <source>
        <dbReference type="Proteomes" id="UP000800039"/>
    </source>
</evidence>
<keyword evidence="4" id="KW-1185">Reference proteome</keyword>
<dbReference type="Pfam" id="PF13639">
    <property type="entry name" value="zf-RING_2"/>
    <property type="match status" value="1"/>
</dbReference>
<dbReference type="InterPro" id="IPR011333">
    <property type="entry name" value="SKP1/BTB/POZ_sf"/>
</dbReference>
<dbReference type="GO" id="GO:0008270">
    <property type="term" value="F:zinc ion binding"/>
    <property type="evidence" value="ECO:0007669"/>
    <property type="project" value="UniProtKB-KW"/>
</dbReference>
<reference evidence="3" key="1">
    <citation type="submission" date="2020-01" db="EMBL/GenBank/DDBJ databases">
        <authorList>
            <consortium name="DOE Joint Genome Institute"/>
            <person name="Haridas S."/>
            <person name="Albert R."/>
            <person name="Binder M."/>
            <person name="Bloem J."/>
            <person name="Labutti K."/>
            <person name="Salamov A."/>
            <person name="Andreopoulos B."/>
            <person name="Baker S.E."/>
            <person name="Barry K."/>
            <person name="Bills G."/>
            <person name="Bluhm B.H."/>
            <person name="Cannon C."/>
            <person name="Castanera R."/>
            <person name="Culley D.E."/>
            <person name="Daum C."/>
            <person name="Ezra D."/>
            <person name="Gonzalez J.B."/>
            <person name="Henrissat B."/>
            <person name="Kuo A."/>
            <person name="Liang C."/>
            <person name="Lipzen A."/>
            <person name="Lutzoni F."/>
            <person name="Magnuson J."/>
            <person name="Mondo S."/>
            <person name="Nolan M."/>
            <person name="Ohm R."/>
            <person name="Pangilinan J."/>
            <person name="Park H.-J."/>
            <person name="Ramirez L."/>
            <person name="Alfaro M."/>
            <person name="Sun H."/>
            <person name="Tritt A."/>
            <person name="Yoshinaga Y."/>
            <person name="Zwiers L.-H."/>
            <person name="Turgeon B.G."/>
            <person name="Goodwin S.B."/>
            <person name="Spatafora J.W."/>
            <person name="Crous P.W."/>
            <person name="Grigoriev I.V."/>
        </authorList>
    </citation>
    <scope>NUCLEOTIDE SEQUENCE</scope>
    <source>
        <strain evidence="3">CBS 394.84</strain>
    </source>
</reference>
<sequence>LGYRVLYLQVGFERRRFAAHEDLLCSRSQFFKERFQKGRKDIEGECVICHENLSDLETDLTFCSDCGKNIHNKCIRKWKQNQNTCPMCRTTWSNKKITKHEVFREIESELFEVYVQWLYQQSIPKYMEAKDDGPEIHCYRLLEAHMLGETLQDTDFQQAIRQEIIEFCLANPKCIDTDVIELVFHDNIAEDHILRKLILELYALLGDPDWLVNTEEVPHRFIVDLAQAYVRKSKILLSAGGDVRKVLAEAGYIEQDDASLEDGDGVVG</sequence>
<dbReference type="InterPro" id="IPR001841">
    <property type="entry name" value="Znf_RING"/>
</dbReference>
<feature type="non-terminal residue" evidence="3">
    <location>
        <position position="1"/>
    </location>
</feature>
<dbReference type="InterPro" id="IPR013083">
    <property type="entry name" value="Znf_RING/FYVE/PHD"/>
</dbReference>
<comment type="caution">
    <text evidence="3">The sequence shown here is derived from an EMBL/GenBank/DDBJ whole genome shotgun (WGS) entry which is preliminary data.</text>
</comment>
<feature type="domain" description="RING-type" evidence="2">
    <location>
        <begin position="46"/>
        <end position="89"/>
    </location>
</feature>
<accession>A0A9P4GE45</accession>
<dbReference type="SUPFAM" id="SSF57850">
    <property type="entry name" value="RING/U-box"/>
    <property type="match status" value="1"/>
</dbReference>
<dbReference type="PANTHER" id="PTHR21540">
    <property type="entry name" value="RING FINGER AND SWIM DOMAIN-CONTAINING PROTEIN 2"/>
    <property type="match status" value="1"/>
</dbReference>
<dbReference type="InterPro" id="IPR039903">
    <property type="entry name" value="Zswim2"/>
</dbReference>
<evidence type="ECO:0000313" key="3">
    <source>
        <dbReference type="EMBL" id="KAF1843702.1"/>
    </source>
</evidence>
<gene>
    <name evidence="3" type="ORF">K460DRAFT_291217</name>
</gene>
<dbReference type="EMBL" id="ML976617">
    <property type="protein sequence ID" value="KAF1843702.1"/>
    <property type="molecule type" value="Genomic_DNA"/>
</dbReference>
<dbReference type="AlphaFoldDB" id="A0A9P4GE45"/>
<dbReference type="OrthoDB" id="8062037at2759"/>
<evidence type="ECO:0000256" key="1">
    <source>
        <dbReference type="PROSITE-ProRule" id="PRU00175"/>
    </source>
</evidence>
<organism evidence="3 4">
    <name type="scientific">Cucurbitaria berberidis CBS 394.84</name>
    <dbReference type="NCBI Taxonomy" id="1168544"/>
    <lineage>
        <taxon>Eukaryota</taxon>
        <taxon>Fungi</taxon>
        <taxon>Dikarya</taxon>
        <taxon>Ascomycota</taxon>
        <taxon>Pezizomycotina</taxon>
        <taxon>Dothideomycetes</taxon>
        <taxon>Pleosporomycetidae</taxon>
        <taxon>Pleosporales</taxon>
        <taxon>Pleosporineae</taxon>
        <taxon>Cucurbitariaceae</taxon>
        <taxon>Cucurbitaria</taxon>
    </lineage>
</organism>
<dbReference type="GeneID" id="63846513"/>
<name>A0A9P4GE45_9PLEO</name>
<dbReference type="SMART" id="SM00184">
    <property type="entry name" value="RING"/>
    <property type="match status" value="1"/>
</dbReference>